<evidence type="ECO:0000313" key="10">
    <source>
        <dbReference type="EMBL" id="MSS62505.1"/>
    </source>
</evidence>
<keyword evidence="5 7" id="KW-0460">Magnesium</keyword>
<evidence type="ECO:0000313" key="11">
    <source>
        <dbReference type="Proteomes" id="UP000482209"/>
    </source>
</evidence>
<evidence type="ECO:0000256" key="1">
    <source>
        <dbReference type="ARBA" id="ARBA00001946"/>
    </source>
</evidence>
<evidence type="ECO:0000256" key="4">
    <source>
        <dbReference type="ARBA" id="ARBA00022840"/>
    </source>
</evidence>
<dbReference type="SUPFAM" id="SSF52540">
    <property type="entry name" value="P-loop containing nucleoside triphosphate hydrolases"/>
    <property type="match status" value="1"/>
</dbReference>
<dbReference type="PANTHER" id="PTHR43873">
    <property type="entry name" value="COBYRINATE A,C-DIAMIDE SYNTHASE"/>
    <property type="match status" value="1"/>
</dbReference>
<comment type="similarity">
    <text evidence="7">Belongs to the CobB/CbiA family.</text>
</comment>
<dbReference type="CDD" id="cd03130">
    <property type="entry name" value="GATase1_CobB"/>
    <property type="match status" value="1"/>
</dbReference>
<evidence type="ECO:0000256" key="2">
    <source>
        <dbReference type="ARBA" id="ARBA00022598"/>
    </source>
</evidence>
<dbReference type="Pfam" id="PF07685">
    <property type="entry name" value="GATase_3"/>
    <property type="match status" value="1"/>
</dbReference>
<comment type="function">
    <text evidence="7">Catalyzes the ATP-dependent amidation of the two carboxylate groups at positions a and c of cobyrinate, using either L-glutamine or ammonia as the nitrogen source.</text>
</comment>
<dbReference type="RefSeq" id="WP_154516008.1">
    <property type="nucleotide sequence ID" value="NZ_VUMT01000001.1"/>
</dbReference>
<dbReference type="GO" id="GO:0005524">
    <property type="term" value="F:ATP binding"/>
    <property type="evidence" value="ECO:0007669"/>
    <property type="project" value="UniProtKB-UniRule"/>
</dbReference>
<dbReference type="EC" id="6.3.5.11" evidence="7"/>
<sequence>MGHYPRILLTAPSSGSGKTWITCGILEALCERGMKVASFKCGPDYIDPMFHAKVIGTTSKNLDTFFTDEELTKYLFCRTAKQAEISVMEGVMGYYDGLAGISTKGSAYDLAKVTCTNVLLIVNCKGMSLSILPIIKGFLEYKEQSRIKGVILNQLPASLYPELKQKIEQELPIKVYGYVPKMEQYKIESRHLGLVLPDEIKELKENLKGFASVLEGSLDIEGIIALANQTDDLSYQEPNIPKISSEVRIGVSKDEAFCFLYEDNLELLKQMGASIEYFSPLHDNTLPEDLDGLLLCGGYPELYAKKLSENVSMRESVKNAIEKGIPYMAECGGFMYLHRTMEDKEGHAYEMVGSIDADCYKTSRLGRFGYIELDSKENEIFGARLNGIKGHEFHYYDSTSNGNTCIAKKPLRKRTWECIHGDNKKMEGFPHLYYYSDFTVPYHFLQACESYMKNKGK</sequence>
<comment type="cofactor">
    <cofactor evidence="1 7">
        <name>Mg(2+)</name>
        <dbReference type="ChEBI" id="CHEBI:18420"/>
    </cofactor>
</comment>
<dbReference type="NCBIfam" id="TIGR00379">
    <property type="entry name" value="cobB"/>
    <property type="match status" value="1"/>
</dbReference>
<dbReference type="Gene3D" id="3.40.50.880">
    <property type="match status" value="1"/>
</dbReference>
<evidence type="ECO:0000256" key="7">
    <source>
        <dbReference type="HAMAP-Rule" id="MF_00027"/>
    </source>
</evidence>
<evidence type="ECO:0000256" key="5">
    <source>
        <dbReference type="ARBA" id="ARBA00022842"/>
    </source>
</evidence>
<protein>
    <recommendedName>
        <fullName evidence="7">Cobyrinate a,c-diamide synthase</fullName>
        <ecNumber evidence="7">6.3.5.11</ecNumber>
    </recommendedName>
    <alternativeName>
        <fullName evidence="7">Cobyrinic acid a,c-diamide synthetase</fullName>
    </alternativeName>
</protein>
<dbReference type="InterPro" id="IPR002586">
    <property type="entry name" value="CobQ/CobB/MinD/ParA_Nub-bd_dom"/>
</dbReference>
<dbReference type="GO" id="GO:0009236">
    <property type="term" value="P:cobalamin biosynthetic process"/>
    <property type="evidence" value="ECO:0007669"/>
    <property type="project" value="UniProtKB-UniRule"/>
</dbReference>
<dbReference type="PROSITE" id="PS51274">
    <property type="entry name" value="GATASE_COBBQ"/>
    <property type="match status" value="1"/>
</dbReference>
<dbReference type="NCBIfam" id="NF002204">
    <property type="entry name" value="PRK01077.1"/>
    <property type="match status" value="1"/>
</dbReference>
<keyword evidence="4 7" id="KW-0067">ATP-binding</keyword>
<dbReference type="GO" id="GO:0042242">
    <property type="term" value="F:cobyrinic acid a,c-diamide synthase activity"/>
    <property type="evidence" value="ECO:0007669"/>
    <property type="project" value="UniProtKB-UniRule"/>
</dbReference>
<organism evidence="10 11">
    <name type="scientific">Velocimicrobium porci</name>
    <dbReference type="NCBI Taxonomy" id="2606634"/>
    <lineage>
        <taxon>Bacteria</taxon>
        <taxon>Bacillati</taxon>
        <taxon>Bacillota</taxon>
        <taxon>Clostridia</taxon>
        <taxon>Lachnospirales</taxon>
        <taxon>Lachnospiraceae</taxon>
        <taxon>Velocimicrobium</taxon>
    </lineage>
</organism>
<feature type="active site" description="Nucleophile" evidence="7">
    <location>
        <position position="331"/>
    </location>
</feature>
<evidence type="ECO:0000259" key="9">
    <source>
        <dbReference type="Pfam" id="PF07685"/>
    </source>
</evidence>
<keyword evidence="3 7" id="KW-0547">Nucleotide-binding</keyword>
<reference evidence="10 11" key="1">
    <citation type="submission" date="2019-08" db="EMBL/GenBank/DDBJ databases">
        <title>In-depth cultivation of the pig gut microbiome towards novel bacterial diversity and tailored functional studies.</title>
        <authorList>
            <person name="Wylensek D."/>
            <person name="Hitch T.C.A."/>
            <person name="Clavel T."/>
        </authorList>
    </citation>
    <scope>NUCLEOTIDE SEQUENCE [LARGE SCALE GENOMIC DNA]</scope>
    <source>
        <strain evidence="10 11">WCA-693-APC-MOT-I</strain>
    </source>
</reference>
<keyword evidence="2 7" id="KW-0436">Ligase</keyword>
<evidence type="ECO:0000259" key="8">
    <source>
        <dbReference type="Pfam" id="PF01656"/>
    </source>
</evidence>
<keyword evidence="11" id="KW-1185">Reference proteome</keyword>
<keyword evidence="6 7" id="KW-0315">Glutamine amidotransferase</keyword>
<dbReference type="InterPro" id="IPR027417">
    <property type="entry name" value="P-loop_NTPase"/>
</dbReference>
<name>A0A6L5XUN1_9FIRM</name>
<accession>A0A6L5XUN1</accession>
<gene>
    <name evidence="7" type="primary">cbiA</name>
    <name evidence="10" type="ORF">FYJ58_01175</name>
</gene>
<comment type="miscellaneous">
    <text evidence="7">The a and c carboxylates of cobyrinate are activated for nucleophilic attack via formation of a phosphorylated intermediate by ATP. CbiA catalyzes first the amidation of the c-carboxylate, and then that of the a-carboxylate.</text>
</comment>
<feature type="site" description="Increases nucleophilicity of active site Cys" evidence="7">
    <location>
        <position position="431"/>
    </location>
</feature>
<keyword evidence="7" id="KW-0169">Cobalamin biosynthesis</keyword>
<evidence type="ECO:0000256" key="3">
    <source>
        <dbReference type="ARBA" id="ARBA00022741"/>
    </source>
</evidence>
<evidence type="ECO:0000256" key="6">
    <source>
        <dbReference type="ARBA" id="ARBA00022962"/>
    </source>
</evidence>
<dbReference type="Gene3D" id="3.40.50.300">
    <property type="entry name" value="P-loop containing nucleotide triphosphate hydrolases"/>
    <property type="match status" value="1"/>
</dbReference>
<feature type="domain" description="CobB/CobQ-like glutamine amidotransferase" evidence="9">
    <location>
        <begin position="248"/>
        <end position="402"/>
    </location>
</feature>
<proteinExistence type="inferred from homology"/>
<dbReference type="InterPro" id="IPR004484">
    <property type="entry name" value="CbiA/CobB_synth"/>
</dbReference>
<dbReference type="InterPro" id="IPR011698">
    <property type="entry name" value="GATase_3"/>
</dbReference>
<dbReference type="Proteomes" id="UP000482209">
    <property type="component" value="Unassembled WGS sequence"/>
</dbReference>
<comment type="caution">
    <text evidence="10">The sequence shown here is derived from an EMBL/GenBank/DDBJ whole genome shotgun (WGS) entry which is preliminary data.</text>
</comment>
<dbReference type="InterPro" id="IPR029062">
    <property type="entry name" value="Class_I_gatase-like"/>
</dbReference>
<comment type="pathway">
    <text evidence="7">Cofactor biosynthesis; adenosylcobalamin biosynthesis; cob(II)yrinate a,c-diamide from sirohydrochlorin (anaerobic route): step 10/10.</text>
</comment>
<comment type="catalytic activity">
    <reaction evidence="7">
        <text>cob(II)yrinate + 2 L-glutamine + 2 ATP + 2 H2O = cob(II)yrinate a,c diamide + 2 L-glutamate + 2 ADP + 2 phosphate + 2 H(+)</text>
        <dbReference type="Rhea" id="RHEA:26289"/>
        <dbReference type="ChEBI" id="CHEBI:15377"/>
        <dbReference type="ChEBI" id="CHEBI:15378"/>
        <dbReference type="ChEBI" id="CHEBI:29985"/>
        <dbReference type="ChEBI" id="CHEBI:30616"/>
        <dbReference type="ChEBI" id="CHEBI:43474"/>
        <dbReference type="ChEBI" id="CHEBI:58359"/>
        <dbReference type="ChEBI" id="CHEBI:58537"/>
        <dbReference type="ChEBI" id="CHEBI:58894"/>
        <dbReference type="ChEBI" id="CHEBI:456216"/>
        <dbReference type="EC" id="6.3.5.11"/>
    </reaction>
</comment>
<feature type="domain" description="CobQ/CobB/MinD/ParA nucleotide binding" evidence="8">
    <location>
        <begin position="7"/>
        <end position="192"/>
    </location>
</feature>
<dbReference type="PANTHER" id="PTHR43873:SF1">
    <property type="entry name" value="COBYRINATE A,C-DIAMIDE SYNTHASE"/>
    <property type="match status" value="1"/>
</dbReference>
<dbReference type="EMBL" id="VUMT01000001">
    <property type="protein sequence ID" value="MSS62505.1"/>
    <property type="molecule type" value="Genomic_DNA"/>
</dbReference>
<comment type="domain">
    <text evidence="7">Comprises of two domains. The C-terminal domain contains the binding site for glutamine and catalyzes the hydrolysis of this substrate to glutamate and ammonia. The N-terminal domain is anticipated to bind ATP and cobyrinate and catalyzes the ultimate synthesis of the diamide product. The ammonia produced via the glutaminase domain is probably translocated to the adjacent domain via a molecular tunnel, where it reacts with an activated intermediate.</text>
</comment>
<dbReference type="UniPathway" id="UPA00148">
    <property type="reaction ID" value="UER00231"/>
</dbReference>
<dbReference type="AlphaFoldDB" id="A0A6L5XUN1"/>
<dbReference type="Pfam" id="PF01656">
    <property type="entry name" value="CbiA"/>
    <property type="match status" value="1"/>
</dbReference>
<dbReference type="HAMAP" id="MF_00027">
    <property type="entry name" value="CobB_CbiA"/>
    <property type="match status" value="1"/>
</dbReference>
<dbReference type="SUPFAM" id="SSF52317">
    <property type="entry name" value="Class I glutamine amidotransferase-like"/>
    <property type="match status" value="1"/>
</dbReference>